<reference evidence="1 2" key="1">
    <citation type="submission" date="2018-11" db="EMBL/GenBank/DDBJ databases">
        <title>Genome sequencing and assembly of Clostridium tagluense strain A121.</title>
        <authorList>
            <person name="Murakami T."/>
            <person name="Segawa T."/>
            <person name="Shcherbakova V.A."/>
            <person name="Mori H."/>
            <person name="Yoshimura Y."/>
        </authorList>
    </citation>
    <scope>NUCLEOTIDE SEQUENCE [LARGE SCALE GENOMIC DNA]</scope>
    <source>
        <strain evidence="1 2">A121</strain>
    </source>
</reference>
<dbReference type="OrthoDB" id="9763643at2"/>
<sequence length="742" mass="80607">MKKFLQFVFIVTLLIIGLSSTTTSVIVEARTSSPKLFIDTPTDRVTITASETPLSIDGWALDPSGIKNVQVCIDNIYKGDAILGIPRPDVNTAFPGYIGGATSGFSYALDISSLSKGNHTITVNSTGVNGAILSQDIILTVNLPSRAFIDTPEDGLTITTSEIPLSINGWALAPSGIKNVQVYVDNIYNGDAILGIERPDVNTAFPGYIGGATSGFSYALDISSLSKGNHTITVNSTGINGELYPQNIIISCAGPSNPSVVSIFNSPTSDKTVIFDSSHYEEIFLKVTKSYDTLIYVYGEISPGVYTTTPLQLINLNTGNSLNFISTSGTYSIKTKRFQNVKFMNINGWNGKSNLTASVYVQNPSQENPSQIIGDYNNKAPTPKVLNTITSVGTLLAVKDSKSYCAVGNIIYRSDNWGVDQFSTNVGTVIGATSLYKMLILDNGNVLVWDKNGKIFLSTNNFASFKKVFDMLNSPTHDLFGAKTYKNYVMFTQYSNTIGAASKAYISEDYGVTIKECFDIYKQEGFIEDGNTKFHTHDCAIDPYELNSAGKPMLWTCIGDGIGAQMIFFSKDMGVTWTKSSPIGYGPTQTTQIIPLKNCVLFLSDSRLVSVLRYDRPTTGTKSKQNLNFETAFLFQVGWGKTTNTEVPIGCTSAIDFENSKAYFGFSIVGNAFTGNITDDTLLKGQVYATDGYKFYEIYKNASLVNGSGVTAVYGIDSDNDKSIVARIDGFDSVRLSSKMWD</sequence>
<organism evidence="1 2">
    <name type="scientific">Clostridium tagluense</name>
    <dbReference type="NCBI Taxonomy" id="360422"/>
    <lineage>
        <taxon>Bacteria</taxon>
        <taxon>Bacillati</taxon>
        <taxon>Bacillota</taxon>
        <taxon>Clostridia</taxon>
        <taxon>Eubacteriales</taxon>
        <taxon>Clostridiaceae</taxon>
        <taxon>Clostridium</taxon>
    </lineage>
</organism>
<dbReference type="SUPFAM" id="SSF50939">
    <property type="entry name" value="Sialidases"/>
    <property type="match status" value="1"/>
</dbReference>
<dbReference type="Pfam" id="PF17957">
    <property type="entry name" value="Big_7"/>
    <property type="match status" value="2"/>
</dbReference>
<protein>
    <submittedName>
        <fullName evidence="1">Uncharacterized protein</fullName>
    </submittedName>
</protein>
<gene>
    <name evidence="1" type="ORF">Ctaglu_40470</name>
</gene>
<evidence type="ECO:0000313" key="2">
    <source>
        <dbReference type="Proteomes" id="UP000287872"/>
    </source>
</evidence>
<evidence type="ECO:0000313" key="1">
    <source>
        <dbReference type="EMBL" id="GCD12424.1"/>
    </source>
</evidence>
<dbReference type="InterPro" id="IPR036278">
    <property type="entry name" value="Sialidase_sf"/>
</dbReference>
<dbReference type="AlphaFoldDB" id="A0A401USD0"/>
<dbReference type="EMBL" id="BHYK01000033">
    <property type="protein sequence ID" value="GCD12424.1"/>
    <property type="molecule type" value="Genomic_DNA"/>
</dbReference>
<comment type="caution">
    <text evidence="1">The sequence shown here is derived from an EMBL/GenBank/DDBJ whole genome shotgun (WGS) entry which is preliminary data.</text>
</comment>
<accession>A0A401USD0</accession>
<dbReference type="Proteomes" id="UP000287872">
    <property type="component" value="Unassembled WGS sequence"/>
</dbReference>
<proteinExistence type="predicted"/>
<keyword evidence="2" id="KW-1185">Reference proteome</keyword>
<dbReference type="RefSeq" id="WP_125005121.1">
    <property type="nucleotide sequence ID" value="NZ_BHYK01000033.1"/>
</dbReference>
<name>A0A401USD0_9CLOT</name>